<dbReference type="PANTHER" id="PTHR22993:SF9">
    <property type="entry name" value="FORMAMIDOPYRIMIDINE-DNA GLYCOSYLASE"/>
    <property type="match status" value="1"/>
</dbReference>
<dbReference type="Pfam" id="PF01149">
    <property type="entry name" value="Fapy_DNA_glyco"/>
    <property type="match status" value="1"/>
</dbReference>
<evidence type="ECO:0000256" key="4">
    <source>
        <dbReference type="ARBA" id="ARBA00011245"/>
    </source>
</evidence>
<dbReference type="InterPro" id="IPR010663">
    <property type="entry name" value="Znf_FPG/IleRS"/>
</dbReference>
<dbReference type="GO" id="GO:0003684">
    <property type="term" value="F:damaged DNA binding"/>
    <property type="evidence" value="ECO:0007669"/>
    <property type="project" value="InterPro"/>
</dbReference>
<dbReference type="Pfam" id="PF06827">
    <property type="entry name" value="zf-FPG_IleRS"/>
    <property type="match status" value="1"/>
</dbReference>
<accession>A0A2Z4ND32</accession>
<keyword evidence="5" id="KW-0479">Metal-binding</keyword>
<dbReference type="Proteomes" id="UP000250218">
    <property type="component" value="Chromosome"/>
</dbReference>
<evidence type="ECO:0000256" key="15">
    <source>
        <dbReference type="ARBA" id="ARBA00044632"/>
    </source>
</evidence>
<dbReference type="SMART" id="SM00898">
    <property type="entry name" value="Fapy_DNA_glyco"/>
    <property type="match status" value="1"/>
</dbReference>
<dbReference type="CDD" id="cd08966">
    <property type="entry name" value="EcFpg-like_N"/>
    <property type="match status" value="1"/>
</dbReference>
<feature type="domain" description="FPG-type" evidence="17">
    <location>
        <begin position="238"/>
        <end position="272"/>
    </location>
</feature>
<evidence type="ECO:0000256" key="12">
    <source>
        <dbReference type="ARBA" id="ARBA00023239"/>
    </source>
</evidence>
<proteinExistence type="inferred from homology"/>
<evidence type="ECO:0000259" key="17">
    <source>
        <dbReference type="PROSITE" id="PS51066"/>
    </source>
</evidence>
<dbReference type="InterPro" id="IPR015886">
    <property type="entry name" value="H2TH_FPG"/>
</dbReference>
<organism evidence="19 20">
    <name type="scientific">[Mycoplasma] anseris</name>
    <dbReference type="NCBI Taxonomy" id="92400"/>
    <lineage>
        <taxon>Bacteria</taxon>
        <taxon>Bacillati</taxon>
        <taxon>Mycoplasmatota</taxon>
        <taxon>Mycoplasmoidales</taxon>
        <taxon>Metamycoplasmataceae</taxon>
        <taxon>Metamycoplasma</taxon>
    </lineage>
</organism>
<keyword evidence="14" id="KW-0326">Glycosidase</keyword>
<dbReference type="EMBL" id="CP030140">
    <property type="protein sequence ID" value="AWX69459.1"/>
    <property type="molecule type" value="Genomic_DNA"/>
</dbReference>
<dbReference type="InterPro" id="IPR035937">
    <property type="entry name" value="FPG_N"/>
</dbReference>
<dbReference type="Gene3D" id="1.10.8.50">
    <property type="match status" value="1"/>
</dbReference>
<dbReference type="Gene3D" id="3.20.190.10">
    <property type="entry name" value="MutM-like, N-terminal"/>
    <property type="match status" value="1"/>
</dbReference>
<comment type="catalytic activity">
    <reaction evidence="15">
        <text>2'-deoxyribonucleotide-(2'-deoxyribose 5'-phosphate)-2'-deoxyribonucleotide-DNA = a 3'-end 2'-deoxyribonucleotide-(2,3-dehydro-2,3-deoxyribose 5'-phosphate)-DNA + a 5'-end 5'-phospho-2'-deoxyribonucleoside-DNA + H(+)</text>
        <dbReference type="Rhea" id="RHEA:66592"/>
        <dbReference type="Rhea" id="RHEA-COMP:13180"/>
        <dbReference type="Rhea" id="RHEA-COMP:16897"/>
        <dbReference type="Rhea" id="RHEA-COMP:17067"/>
        <dbReference type="ChEBI" id="CHEBI:15378"/>
        <dbReference type="ChEBI" id="CHEBI:136412"/>
        <dbReference type="ChEBI" id="CHEBI:157695"/>
        <dbReference type="ChEBI" id="CHEBI:167181"/>
        <dbReference type="EC" id="4.2.99.18"/>
    </reaction>
</comment>
<keyword evidence="7 16" id="KW-0863">Zinc-finger</keyword>
<dbReference type="PANTHER" id="PTHR22993">
    <property type="entry name" value="FORMAMIDOPYRIMIDINE-DNA GLYCOSYLASE"/>
    <property type="match status" value="1"/>
</dbReference>
<dbReference type="FunFam" id="1.10.8.50:FF:000003">
    <property type="entry name" value="Formamidopyrimidine-DNA glycosylase"/>
    <property type="match status" value="1"/>
</dbReference>
<sequence length="274" mass="31889">MPELAEVKTVIKALKSKILNKEIANIQIYKEKLFKEKPIKEFKEALINQKILNIENKGKHIIIFLTNNVVLLSHLRMEGKYRFYETPFENERHLIVKFIFKDNTELHYLDSRMFGTFHLRNIFNYNQILPLSKVANEPNQLDIKEFYNKIKTSSTAIKTKLLDQELVAGIGNIYADEALFASKVHPCSSCRNLSFKKVKEIILSAGLIMDESFKKGGTTLFSYESINNQEGEFQNFLKIHNNKIKNCVECKGPIIKIKVNQRGTYICERCQKKY</sequence>
<evidence type="ECO:0000256" key="16">
    <source>
        <dbReference type="PROSITE-ProRule" id="PRU00391"/>
    </source>
</evidence>
<keyword evidence="9" id="KW-0862">Zinc</keyword>
<evidence type="ECO:0000256" key="2">
    <source>
        <dbReference type="ARBA" id="ARBA00001947"/>
    </source>
</evidence>
<dbReference type="InterPro" id="IPR000214">
    <property type="entry name" value="Znf_DNA_glyclase/AP_lyase"/>
</dbReference>
<comment type="cofactor">
    <cofactor evidence="2">
        <name>Zn(2+)</name>
        <dbReference type="ChEBI" id="CHEBI:29105"/>
    </cofactor>
</comment>
<dbReference type="KEGG" id="mane:DP065_01675"/>
<evidence type="ECO:0000313" key="20">
    <source>
        <dbReference type="Proteomes" id="UP000250218"/>
    </source>
</evidence>
<protein>
    <submittedName>
        <fullName evidence="19">DNA-formamidopyrimidine glycosylase</fullName>
    </submittedName>
</protein>
<evidence type="ECO:0000256" key="13">
    <source>
        <dbReference type="ARBA" id="ARBA00023268"/>
    </source>
</evidence>
<dbReference type="SMART" id="SM01232">
    <property type="entry name" value="H2TH"/>
    <property type="match status" value="1"/>
</dbReference>
<dbReference type="NCBIfam" id="NF002211">
    <property type="entry name" value="PRK01103.1"/>
    <property type="match status" value="1"/>
</dbReference>
<dbReference type="GO" id="GO:0008270">
    <property type="term" value="F:zinc ion binding"/>
    <property type="evidence" value="ECO:0007669"/>
    <property type="project" value="UniProtKB-KW"/>
</dbReference>
<comment type="catalytic activity">
    <reaction evidence="1">
        <text>Hydrolysis of DNA containing ring-opened 7-methylguanine residues, releasing 2,6-diamino-4-hydroxy-5-(N-methyl)formamidopyrimidine.</text>
        <dbReference type="EC" id="3.2.2.23"/>
    </reaction>
</comment>
<reference evidence="20" key="1">
    <citation type="submission" date="2018-06" db="EMBL/GenBank/DDBJ databases">
        <title>Complete genome sequences of Mycoplasma anatis, M. anseris and M. cloacale type strains.</title>
        <authorList>
            <person name="Grozner D."/>
            <person name="Forro B."/>
            <person name="Sulyok K.M."/>
            <person name="Marton S."/>
            <person name="Kreizinger Z."/>
            <person name="Banyai K."/>
            <person name="Gyuranecz M."/>
        </authorList>
    </citation>
    <scope>NUCLEOTIDE SEQUENCE [LARGE SCALE GENOMIC DNA]</scope>
    <source>
        <strain evidence="20">ATCC 49234</strain>
    </source>
</reference>
<evidence type="ECO:0000256" key="3">
    <source>
        <dbReference type="ARBA" id="ARBA00009409"/>
    </source>
</evidence>
<evidence type="ECO:0000256" key="7">
    <source>
        <dbReference type="ARBA" id="ARBA00022771"/>
    </source>
</evidence>
<dbReference type="GO" id="GO:0003690">
    <property type="term" value="F:double-stranded DNA binding"/>
    <property type="evidence" value="ECO:0007669"/>
    <property type="project" value="UniProtKB-ARBA"/>
</dbReference>
<evidence type="ECO:0000256" key="8">
    <source>
        <dbReference type="ARBA" id="ARBA00022801"/>
    </source>
</evidence>
<dbReference type="RefSeq" id="WP_033178504.1">
    <property type="nucleotide sequence ID" value="NZ_CP030140.1"/>
</dbReference>
<keyword evidence="8" id="KW-0378">Hydrolase</keyword>
<keyword evidence="12" id="KW-0456">Lyase</keyword>
<dbReference type="PROSITE" id="PS51068">
    <property type="entry name" value="FPG_CAT"/>
    <property type="match status" value="1"/>
</dbReference>
<keyword evidence="6" id="KW-0227">DNA damage</keyword>
<evidence type="ECO:0000256" key="1">
    <source>
        <dbReference type="ARBA" id="ARBA00001668"/>
    </source>
</evidence>
<dbReference type="PROSITE" id="PS51066">
    <property type="entry name" value="ZF_FPG_2"/>
    <property type="match status" value="1"/>
</dbReference>
<evidence type="ECO:0000256" key="14">
    <source>
        <dbReference type="ARBA" id="ARBA00023295"/>
    </source>
</evidence>
<dbReference type="InterPro" id="IPR010979">
    <property type="entry name" value="Ribosomal_uS13-like_H2TH"/>
</dbReference>
<dbReference type="AlphaFoldDB" id="A0A2Z4ND32"/>
<dbReference type="GO" id="GO:0034039">
    <property type="term" value="F:8-oxo-7,8-dihydroguanine DNA N-glycosylase activity"/>
    <property type="evidence" value="ECO:0007669"/>
    <property type="project" value="TreeGrafter"/>
</dbReference>
<evidence type="ECO:0000256" key="11">
    <source>
        <dbReference type="ARBA" id="ARBA00023204"/>
    </source>
</evidence>
<comment type="similarity">
    <text evidence="3">Belongs to the FPG family.</text>
</comment>
<keyword evidence="11" id="KW-0234">DNA repair</keyword>
<dbReference type="InterPro" id="IPR020629">
    <property type="entry name" value="FPG_Glyclase"/>
</dbReference>
<dbReference type="PROSITE" id="PS01242">
    <property type="entry name" value="ZF_FPG_1"/>
    <property type="match status" value="1"/>
</dbReference>
<name>A0A2Z4ND32_9BACT</name>
<dbReference type="SUPFAM" id="SSF46946">
    <property type="entry name" value="S13-like H2TH domain"/>
    <property type="match status" value="1"/>
</dbReference>
<evidence type="ECO:0000313" key="19">
    <source>
        <dbReference type="EMBL" id="AWX69459.1"/>
    </source>
</evidence>
<comment type="subunit">
    <text evidence="4">Monomer.</text>
</comment>
<evidence type="ECO:0000256" key="6">
    <source>
        <dbReference type="ARBA" id="ARBA00022763"/>
    </source>
</evidence>
<dbReference type="GO" id="GO:0006284">
    <property type="term" value="P:base-excision repair"/>
    <property type="evidence" value="ECO:0007669"/>
    <property type="project" value="InterPro"/>
</dbReference>
<keyword evidence="13" id="KW-0511">Multifunctional enzyme</keyword>
<keyword evidence="20" id="KW-1185">Reference proteome</keyword>
<dbReference type="SUPFAM" id="SSF57716">
    <property type="entry name" value="Glucocorticoid receptor-like (DNA-binding domain)"/>
    <property type="match status" value="1"/>
</dbReference>
<dbReference type="Pfam" id="PF06831">
    <property type="entry name" value="H2TH"/>
    <property type="match status" value="1"/>
</dbReference>
<evidence type="ECO:0000259" key="18">
    <source>
        <dbReference type="PROSITE" id="PS51068"/>
    </source>
</evidence>
<dbReference type="InterPro" id="IPR015887">
    <property type="entry name" value="DNA_glyclase_Znf_dom_DNA_BS"/>
</dbReference>
<dbReference type="InterPro" id="IPR012319">
    <property type="entry name" value="FPG_cat"/>
</dbReference>
<dbReference type="NCBIfam" id="TIGR00577">
    <property type="entry name" value="fpg"/>
    <property type="match status" value="1"/>
</dbReference>
<evidence type="ECO:0000256" key="9">
    <source>
        <dbReference type="ARBA" id="ARBA00022833"/>
    </source>
</evidence>
<evidence type="ECO:0000256" key="10">
    <source>
        <dbReference type="ARBA" id="ARBA00023125"/>
    </source>
</evidence>
<dbReference type="SUPFAM" id="SSF81624">
    <property type="entry name" value="N-terminal domain of MutM-like DNA repair proteins"/>
    <property type="match status" value="1"/>
</dbReference>
<keyword evidence="10" id="KW-0238">DNA-binding</keyword>
<evidence type="ECO:0000256" key="5">
    <source>
        <dbReference type="ARBA" id="ARBA00022723"/>
    </source>
</evidence>
<feature type="domain" description="Formamidopyrimidine-DNA glycosylase catalytic" evidence="18">
    <location>
        <begin position="2"/>
        <end position="115"/>
    </location>
</feature>
<dbReference type="GO" id="GO:0140078">
    <property type="term" value="F:class I DNA-(apurinic or apyrimidinic site) endonuclease activity"/>
    <property type="evidence" value="ECO:0007669"/>
    <property type="project" value="UniProtKB-EC"/>
</dbReference>
<gene>
    <name evidence="19" type="ORF">DP065_01675</name>
</gene>